<dbReference type="InterPro" id="IPR043128">
    <property type="entry name" value="Rev_trsase/Diguanyl_cyclase"/>
</dbReference>
<gene>
    <name evidence="3" type="ORF">HUK38_06435</name>
</gene>
<dbReference type="Pfam" id="PF00990">
    <property type="entry name" value="GGDEF"/>
    <property type="match status" value="1"/>
</dbReference>
<protein>
    <submittedName>
        <fullName evidence="3">GGDEF domain-containing protein</fullName>
    </submittedName>
</protein>
<dbReference type="SUPFAM" id="SSF55073">
    <property type="entry name" value="Nucleotide cyclase"/>
    <property type="match status" value="1"/>
</dbReference>
<dbReference type="Proteomes" id="UP000548632">
    <property type="component" value="Unassembled WGS sequence"/>
</dbReference>
<dbReference type="PROSITE" id="PS50887">
    <property type="entry name" value="GGDEF"/>
    <property type="match status" value="1"/>
</dbReference>
<dbReference type="InterPro" id="IPR035919">
    <property type="entry name" value="EAL_sf"/>
</dbReference>
<dbReference type="Pfam" id="PF00563">
    <property type="entry name" value="EAL"/>
    <property type="match status" value="1"/>
</dbReference>
<accession>A0A839HCJ9</accession>
<feature type="domain" description="GGDEF" evidence="2">
    <location>
        <begin position="443"/>
        <end position="598"/>
    </location>
</feature>
<dbReference type="PROSITE" id="PS50883">
    <property type="entry name" value="EAL"/>
    <property type="match status" value="1"/>
</dbReference>
<dbReference type="SMART" id="SM00052">
    <property type="entry name" value="EAL"/>
    <property type="match status" value="1"/>
</dbReference>
<proteinExistence type="predicted"/>
<dbReference type="NCBIfam" id="TIGR00254">
    <property type="entry name" value="GGDEF"/>
    <property type="match status" value="1"/>
</dbReference>
<dbReference type="CDD" id="cd01949">
    <property type="entry name" value="GGDEF"/>
    <property type="match status" value="1"/>
</dbReference>
<evidence type="ECO:0000313" key="4">
    <source>
        <dbReference type="Proteomes" id="UP000548632"/>
    </source>
</evidence>
<dbReference type="InterPro" id="IPR001633">
    <property type="entry name" value="EAL_dom"/>
</dbReference>
<dbReference type="SUPFAM" id="SSF141868">
    <property type="entry name" value="EAL domain-like"/>
    <property type="match status" value="1"/>
</dbReference>
<name>A0A839HCJ9_9GAMM</name>
<evidence type="ECO:0000313" key="3">
    <source>
        <dbReference type="EMBL" id="MBB1125870.1"/>
    </source>
</evidence>
<reference evidence="3 4" key="1">
    <citation type="journal article" date="2020" name="Arch. Microbiol.">
        <title>The genome sequence of the giant phototrophic gammaproteobacterium Thiospirillum jenense gives insight into its physiological properties and phylogenetic relationships.</title>
        <authorList>
            <person name="Imhoff J.F."/>
            <person name="Meyer T.E."/>
            <person name="Kyndt J.A."/>
        </authorList>
    </citation>
    <scope>NUCLEOTIDE SEQUENCE [LARGE SCALE GENOMIC DNA]</scope>
    <source>
        <strain evidence="3 4">DSM 216</strain>
    </source>
</reference>
<sequence>MIVATTDMPSRTEEFALIWAALHEQLTYTLQPIINVHTGTLFGYEAVLQGHIELGFESVSTLLTYAENNGVLSYLARLLIERAVTVFAATHPGERNRIRLLLQIAPRTLNSVPLLGEHIAAVAARYQLPTACICFELQDTQSLSFYPQVQNIIHTLRQQRYLFLIDEFGASYSGLKHLYELNPDMIKLDRFFVANLATNHRQHLFVSHIIQLAHTLGIQVIAATIETTEEFIACREIGCDFAQGQFVIDPSIQSTNLLKEHCQIQQFAIPQRRQNDGDSSLIQTCIERLPVLCETDEMRTVFDFFRRYSDRSFFPVVDCCNRPLGLIHEQNLKSYIYSNYGRDLLANPAYNKKINHFILPCPGVEVNSTVKCLLDTYIAAGHPPGLIITENFYYTGFISQSALLHIIDTKNLADARDQNPLTRLPGNHNIVEYVNQILADIHTACCLVYLDFDHFKPFNDTYGFRIGDRAIMLFADLLRKQLNNQSCFIGHIGGDDFFVGFKHLAVEQVKEAVHTLLNIFAHEVQSFYDAAARERSYIEALNRHGEMTRFPLLGCSAAILVLPQATPRHTFDELSRIIAELKKQAKKSPDHIAIEYDLIAETQ</sequence>
<dbReference type="Gene3D" id="3.20.20.450">
    <property type="entry name" value="EAL domain"/>
    <property type="match status" value="1"/>
</dbReference>
<feature type="domain" description="EAL" evidence="1">
    <location>
        <begin position="10"/>
        <end position="264"/>
    </location>
</feature>
<dbReference type="InterPro" id="IPR029787">
    <property type="entry name" value="Nucleotide_cyclase"/>
</dbReference>
<dbReference type="SMART" id="SM00267">
    <property type="entry name" value="GGDEF"/>
    <property type="match status" value="1"/>
</dbReference>
<dbReference type="PANTHER" id="PTHR33121">
    <property type="entry name" value="CYCLIC DI-GMP PHOSPHODIESTERASE PDEF"/>
    <property type="match status" value="1"/>
</dbReference>
<dbReference type="Gene3D" id="3.30.70.270">
    <property type="match status" value="1"/>
</dbReference>
<comment type="caution">
    <text evidence="3">The sequence shown here is derived from an EMBL/GenBank/DDBJ whole genome shotgun (WGS) entry which is preliminary data.</text>
</comment>
<dbReference type="GO" id="GO:0071111">
    <property type="term" value="F:cyclic-guanylate-specific phosphodiesterase activity"/>
    <property type="evidence" value="ECO:0007669"/>
    <property type="project" value="InterPro"/>
</dbReference>
<dbReference type="EMBL" id="JABVCQ010000011">
    <property type="protein sequence ID" value="MBB1125870.1"/>
    <property type="molecule type" value="Genomic_DNA"/>
</dbReference>
<dbReference type="InterPro" id="IPR050706">
    <property type="entry name" value="Cyclic-di-GMP_PDE-like"/>
</dbReference>
<evidence type="ECO:0000259" key="1">
    <source>
        <dbReference type="PROSITE" id="PS50883"/>
    </source>
</evidence>
<keyword evidence="4" id="KW-1185">Reference proteome</keyword>
<dbReference type="RefSeq" id="WP_182583504.1">
    <property type="nucleotide sequence ID" value="NZ_JABVCQ010000011.1"/>
</dbReference>
<dbReference type="CDD" id="cd01948">
    <property type="entry name" value="EAL"/>
    <property type="match status" value="1"/>
</dbReference>
<organism evidence="3 4">
    <name type="scientific">Thiospirillum jenense</name>
    <dbReference type="NCBI Taxonomy" id="1653858"/>
    <lineage>
        <taxon>Bacteria</taxon>
        <taxon>Pseudomonadati</taxon>
        <taxon>Pseudomonadota</taxon>
        <taxon>Gammaproteobacteria</taxon>
        <taxon>Chromatiales</taxon>
        <taxon>Chromatiaceae</taxon>
        <taxon>Thiospirillum</taxon>
    </lineage>
</organism>
<dbReference type="InterPro" id="IPR000160">
    <property type="entry name" value="GGDEF_dom"/>
</dbReference>
<dbReference type="AlphaFoldDB" id="A0A839HCJ9"/>
<dbReference type="PANTHER" id="PTHR33121:SF76">
    <property type="entry name" value="SIGNALING PROTEIN"/>
    <property type="match status" value="1"/>
</dbReference>
<evidence type="ECO:0000259" key="2">
    <source>
        <dbReference type="PROSITE" id="PS50887"/>
    </source>
</evidence>